<feature type="signal peptide" evidence="1">
    <location>
        <begin position="1"/>
        <end position="31"/>
    </location>
</feature>
<evidence type="ECO:0000256" key="1">
    <source>
        <dbReference type="SAM" id="SignalP"/>
    </source>
</evidence>
<reference evidence="2" key="1">
    <citation type="submission" date="2021-05" db="EMBL/GenBank/DDBJ databases">
        <authorList>
            <person name="Alioto T."/>
            <person name="Alioto T."/>
            <person name="Gomez Garrido J."/>
        </authorList>
    </citation>
    <scope>NUCLEOTIDE SEQUENCE</scope>
</reference>
<dbReference type="EMBL" id="HBUF01420557">
    <property type="protein sequence ID" value="CAG6740725.1"/>
    <property type="molecule type" value="Transcribed_RNA"/>
</dbReference>
<keyword evidence="1" id="KW-0732">Signal</keyword>
<name>A0A8D8Z552_9HEMI</name>
<accession>A0A8D8Z552</accession>
<proteinExistence type="predicted"/>
<sequence>MLASFHPSPVQLVLILSSSLYLGLLSSLSDAKENFDMAELARVRGEECNVTTVRSTYGFAWKVTATPGPTKSETAGTKEHGIIMDALHHTMMDYEYRQMWMSLMRHDYSLFMKELNAKGHTVFIKPKYKKHDDTFEGEKGKRRWKFLLQYFEKMSFTDFERILSLFDYERQQCERHETTTFASPPLPSGYWERTHPTFDWGKLASTTPTKRPRTSMNWKLFGTTDLDQKDLTTNLNMDNIHDFEENFDWKQWTTDDNDTNFDPWKFTLPDAMFTNLHKINPRLFTTPDK</sequence>
<dbReference type="AlphaFoldDB" id="A0A8D8Z552"/>
<organism evidence="2">
    <name type="scientific">Cacopsylla melanoneura</name>
    <dbReference type="NCBI Taxonomy" id="428564"/>
    <lineage>
        <taxon>Eukaryota</taxon>
        <taxon>Metazoa</taxon>
        <taxon>Ecdysozoa</taxon>
        <taxon>Arthropoda</taxon>
        <taxon>Hexapoda</taxon>
        <taxon>Insecta</taxon>
        <taxon>Pterygota</taxon>
        <taxon>Neoptera</taxon>
        <taxon>Paraneoptera</taxon>
        <taxon>Hemiptera</taxon>
        <taxon>Sternorrhyncha</taxon>
        <taxon>Psylloidea</taxon>
        <taxon>Psyllidae</taxon>
        <taxon>Psyllinae</taxon>
        <taxon>Cacopsylla</taxon>
    </lineage>
</organism>
<evidence type="ECO:0000313" key="2">
    <source>
        <dbReference type="EMBL" id="CAG6740725.1"/>
    </source>
</evidence>
<protein>
    <submittedName>
        <fullName evidence="2">Uncharacterized protein</fullName>
    </submittedName>
</protein>
<feature type="chain" id="PRO_5034009199" evidence="1">
    <location>
        <begin position="32"/>
        <end position="289"/>
    </location>
</feature>